<dbReference type="PANTHER" id="PTHR46118">
    <property type="entry name" value="PROTEIN ABHD11"/>
    <property type="match status" value="1"/>
</dbReference>
<keyword evidence="1 2" id="KW-0378">Hydrolase</keyword>
<evidence type="ECO:0000313" key="2">
    <source>
        <dbReference type="EMBL" id="UNO48954.1"/>
    </source>
</evidence>
<gene>
    <name evidence="2" type="ORF">K1I37_20630</name>
</gene>
<dbReference type="OrthoDB" id="2380447at2"/>
<dbReference type="InterPro" id="IPR029058">
    <property type="entry name" value="AB_hydrolase_fold"/>
</dbReference>
<dbReference type="STRING" id="1356854.N007_17815"/>
<accession>T0B9U6</accession>
<dbReference type="Pfam" id="PF00561">
    <property type="entry name" value="Abhydrolase_1"/>
    <property type="match status" value="1"/>
</dbReference>
<proteinExistence type="predicted"/>
<dbReference type="SUPFAM" id="SSF53474">
    <property type="entry name" value="alpha/beta-Hydrolases"/>
    <property type="match status" value="1"/>
</dbReference>
<sequence length="105" mass="11866">MHKRRFFDSNGLQLSYVDFGGDFEKILLVLHGHFGTASQFSFLAQKLDGWRVIGLDQRGHGWSSHASDLNYSRESYINDIRNFIQQELGKRSVVLLGHSLGGVNA</sequence>
<accession>A0A9E7CR08</accession>
<evidence type="ECO:0000313" key="3">
    <source>
        <dbReference type="Proteomes" id="UP000829401"/>
    </source>
</evidence>
<dbReference type="InterPro" id="IPR000073">
    <property type="entry name" value="AB_hydrolase_1"/>
</dbReference>
<organism evidence="2 3">
    <name type="scientific">Alicyclobacillus acidoterrestris (strain ATCC 49025 / DSM 3922 / CIP 106132 / NCIMB 13137 / GD3B)</name>
    <dbReference type="NCBI Taxonomy" id="1356854"/>
    <lineage>
        <taxon>Bacteria</taxon>
        <taxon>Bacillati</taxon>
        <taxon>Bacillota</taxon>
        <taxon>Bacilli</taxon>
        <taxon>Bacillales</taxon>
        <taxon>Alicyclobacillaceae</taxon>
        <taxon>Alicyclobacillus</taxon>
    </lineage>
</organism>
<dbReference type="AlphaFoldDB" id="T0B9U6"/>
<dbReference type="KEGG" id="aaco:K1I37_20630"/>
<evidence type="ECO:0000256" key="1">
    <source>
        <dbReference type="ARBA" id="ARBA00022801"/>
    </source>
</evidence>
<dbReference type="eggNOG" id="COG2267">
    <property type="taxonomic scope" value="Bacteria"/>
</dbReference>
<dbReference type="PANTHER" id="PTHR46118:SF4">
    <property type="entry name" value="PROTEIN ABHD11"/>
    <property type="match status" value="1"/>
</dbReference>
<name>T0B9U6_ALIAG</name>
<dbReference type="Proteomes" id="UP000829401">
    <property type="component" value="Chromosome"/>
</dbReference>
<dbReference type="EMBL" id="CP080467">
    <property type="protein sequence ID" value="UNO48954.1"/>
    <property type="molecule type" value="Genomic_DNA"/>
</dbReference>
<reference evidence="3" key="1">
    <citation type="journal article" date="2022" name="G3 (Bethesda)">
        <title>Unveiling the complete genome sequence of Alicyclobacillus acidoterrestris DSM 3922T, a taint-producing strain.</title>
        <authorList>
            <person name="Leonardo I.C."/>
            <person name="Barreto Crespo M.T."/>
            <person name="Gaspar F.B."/>
        </authorList>
    </citation>
    <scope>NUCLEOTIDE SEQUENCE [LARGE SCALE GENOMIC DNA]</scope>
    <source>
        <strain evidence="3">DSM 3922</strain>
    </source>
</reference>
<keyword evidence="3" id="KW-1185">Reference proteome</keyword>
<dbReference type="Gene3D" id="3.40.50.1820">
    <property type="entry name" value="alpha/beta hydrolase"/>
    <property type="match status" value="1"/>
</dbReference>
<dbReference type="GO" id="GO:0016787">
    <property type="term" value="F:hydrolase activity"/>
    <property type="evidence" value="ECO:0007669"/>
    <property type="project" value="UniProtKB-KW"/>
</dbReference>
<dbReference type="RefSeq" id="WP_021298700.1">
    <property type="nucleotide sequence ID" value="NZ_AURB01000204.1"/>
</dbReference>
<protein>
    <submittedName>
        <fullName evidence="2">Alpha/beta hydrolase</fullName>
    </submittedName>
</protein>